<keyword evidence="4" id="KW-1185">Reference proteome</keyword>
<evidence type="ECO:0000256" key="2">
    <source>
        <dbReference type="SAM" id="SignalP"/>
    </source>
</evidence>
<evidence type="ECO:0000256" key="1">
    <source>
        <dbReference type="SAM" id="Phobius"/>
    </source>
</evidence>
<sequence length="203" mass="22189">MTKLIRNFILGLCFAVVSSGAVFANGEGVEPMLEALPADEVKMEEAEGDVFIQIMEADAPDAAVSYMVDEPTISEEILNKQKEIDQYLFGEYMKDTEEKGFAVTHTLPTEEYVEIGISPYSEENAQYLYSILGKDLVKVVEGEMGELYGTNAADTGVLEAQVVMANEDNAPKENQVKSLAIYGVGVIAIGGILFARRKKKTTN</sequence>
<protein>
    <recommendedName>
        <fullName evidence="5">LPXTG cell wall anchor domain-containing protein</fullName>
    </recommendedName>
</protein>
<evidence type="ECO:0000313" key="3">
    <source>
        <dbReference type="EMBL" id="WZL70847.1"/>
    </source>
</evidence>
<evidence type="ECO:0008006" key="5">
    <source>
        <dbReference type="Google" id="ProtNLM"/>
    </source>
</evidence>
<keyword evidence="2" id="KW-0732">Signal</keyword>
<gene>
    <name evidence="3" type="ORF">QBE51_04810</name>
</gene>
<feature type="transmembrane region" description="Helical" evidence="1">
    <location>
        <begin position="179"/>
        <end position="195"/>
    </location>
</feature>
<feature type="chain" id="PRO_5046135350" description="LPXTG cell wall anchor domain-containing protein" evidence="2">
    <location>
        <begin position="25"/>
        <end position="203"/>
    </location>
</feature>
<organism evidence="3 4">
    <name type="scientific">Defluviitalea saccharophila</name>
    <dbReference type="NCBI Taxonomy" id="879970"/>
    <lineage>
        <taxon>Bacteria</taxon>
        <taxon>Bacillati</taxon>
        <taxon>Bacillota</taxon>
        <taxon>Clostridia</taxon>
        <taxon>Lachnospirales</taxon>
        <taxon>Defluviitaleaceae</taxon>
        <taxon>Defluviitalea</taxon>
    </lineage>
</organism>
<dbReference type="EMBL" id="CP121687">
    <property type="protein sequence ID" value="WZL70847.1"/>
    <property type="molecule type" value="Genomic_DNA"/>
</dbReference>
<evidence type="ECO:0000313" key="4">
    <source>
        <dbReference type="Proteomes" id="UP001486565"/>
    </source>
</evidence>
<keyword evidence="1" id="KW-0472">Membrane</keyword>
<dbReference type="Proteomes" id="UP001486565">
    <property type="component" value="Chromosome"/>
</dbReference>
<accession>A0ABZ2YA03</accession>
<reference evidence="3 4" key="1">
    <citation type="submission" date="2023-03" db="EMBL/GenBank/DDBJ databases">
        <title>Novel Species.</title>
        <authorList>
            <person name="Ma S."/>
        </authorList>
    </citation>
    <scope>NUCLEOTIDE SEQUENCE [LARGE SCALE GENOMIC DNA]</scope>
    <source>
        <strain evidence="3 4">LIND6LT2</strain>
    </source>
</reference>
<proteinExistence type="predicted"/>
<dbReference type="RefSeq" id="WP_341877805.1">
    <property type="nucleotide sequence ID" value="NZ_CP121687.1"/>
</dbReference>
<keyword evidence="1" id="KW-0812">Transmembrane</keyword>
<feature type="signal peptide" evidence="2">
    <location>
        <begin position="1"/>
        <end position="24"/>
    </location>
</feature>
<keyword evidence="1" id="KW-1133">Transmembrane helix</keyword>
<name>A0ABZ2YA03_9FIRM</name>